<reference evidence="5 6" key="1">
    <citation type="journal article" date="2012" name="Genome Biol.">
        <title>Genome and low-iron response of an oceanic diatom adapted to chronic iron limitation.</title>
        <authorList>
            <person name="Lommer M."/>
            <person name="Specht M."/>
            <person name="Roy A.S."/>
            <person name="Kraemer L."/>
            <person name="Andreson R."/>
            <person name="Gutowska M.A."/>
            <person name="Wolf J."/>
            <person name="Bergner S.V."/>
            <person name="Schilhabel M.B."/>
            <person name="Klostermeier U.C."/>
            <person name="Beiko R.G."/>
            <person name="Rosenstiel P."/>
            <person name="Hippler M."/>
            <person name="Laroche J."/>
        </authorList>
    </citation>
    <scope>NUCLEOTIDE SEQUENCE [LARGE SCALE GENOMIC DNA]</scope>
    <source>
        <strain evidence="5 6">CCMP1005</strain>
    </source>
</reference>
<evidence type="ECO:0000256" key="1">
    <source>
        <dbReference type="ARBA" id="ARBA00004123"/>
    </source>
</evidence>
<dbReference type="OrthoDB" id="27483at2759"/>
<dbReference type="InterPro" id="IPR051137">
    <property type="entry name" value="PP4R3-like"/>
</dbReference>
<dbReference type="eggNOG" id="KOG2175">
    <property type="taxonomic scope" value="Eukaryota"/>
</dbReference>
<feature type="non-terminal residue" evidence="5">
    <location>
        <position position="267"/>
    </location>
</feature>
<evidence type="ECO:0000259" key="4">
    <source>
        <dbReference type="Pfam" id="PF04802"/>
    </source>
</evidence>
<evidence type="ECO:0000256" key="3">
    <source>
        <dbReference type="SAM" id="MobiDB-lite"/>
    </source>
</evidence>
<protein>
    <recommendedName>
        <fullName evidence="4">Serine/threonine-protein phosphatase 4 regulatory subunit 3-like central domain-containing protein</fullName>
    </recommendedName>
</protein>
<comment type="subcellular location">
    <subcellularLocation>
        <location evidence="1">Nucleus</location>
    </subcellularLocation>
</comment>
<feature type="compositionally biased region" description="Basic and acidic residues" evidence="3">
    <location>
        <begin position="202"/>
        <end position="215"/>
    </location>
</feature>
<sequence>MEYDPDLARKGDHLSYLSDRARFRTVLPMSDGELVTNVHRLFRVNYLRDVVLRPTMDESSLSTLSSLASFLMCDIVKAVVTAPEGPGEQQEGQPSQESHGEQPSQQSSGEQSDEGASASAAPPPPSSAGGEAQQQRQQAAEDDGDGGGARQLPGPCHTPPRQRDTGDTADQLRGRLAPRGGRAALLGRRRRPAPAPAADGAECGRGEDAGGADERDGGDDGDDDFGMWRQHVSPQDASLPSRLERRRGCLAFLVELFTMARTSLAAH</sequence>
<dbReference type="PANTHER" id="PTHR23318:SF0">
    <property type="entry name" value="SERINE_THREONINE-PROTEIN PHOSPHATASE 4 REGULATORY SUBUNIT 3"/>
    <property type="match status" value="1"/>
</dbReference>
<name>K0TN56_THAOC</name>
<dbReference type="PANTHER" id="PTHR23318">
    <property type="entry name" value="ATP SYNTHASE GAMMA-RELATED"/>
    <property type="match status" value="1"/>
</dbReference>
<feature type="compositionally biased region" description="Low complexity" evidence="3">
    <location>
        <begin position="127"/>
        <end position="138"/>
    </location>
</feature>
<dbReference type="EMBL" id="AGNL01004702">
    <property type="protein sequence ID" value="EJK73192.1"/>
    <property type="molecule type" value="Genomic_DNA"/>
</dbReference>
<proteinExistence type="predicted"/>
<dbReference type="InterPro" id="IPR006887">
    <property type="entry name" value="P4R3-like_central_dom"/>
</dbReference>
<dbReference type="AlphaFoldDB" id="K0TN56"/>
<feature type="compositionally biased region" description="Acidic residues" evidence="3">
    <location>
        <begin position="216"/>
        <end position="225"/>
    </location>
</feature>
<feature type="compositionally biased region" description="Low complexity" evidence="3">
    <location>
        <begin position="84"/>
        <end position="120"/>
    </location>
</feature>
<accession>K0TN56</accession>
<evidence type="ECO:0000313" key="5">
    <source>
        <dbReference type="EMBL" id="EJK73192.1"/>
    </source>
</evidence>
<dbReference type="GO" id="GO:0072542">
    <property type="term" value="F:protein phosphatase activator activity"/>
    <property type="evidence" value="ECO:0007669"/>
    <property type="project" value="TreeGrafter"/>
</dbReference>
<organism evidence="5 6">
    <name type="scientific">Thalassiosira oceanica</name>
    <name type="common">Marine diatom</name>
    <dbReference type="NCBI Taxonomy" id="159749"/>
    <lineage>
        <taxon>Eukaryota</taxon>
        <taxon>Sar</taxon>
        <taxon>Stramenopiles</taxon>
        <taxon>Ochrophyta</taxon>
        <taxon>Bacillariophyta</taxon>
        <taxon>Coscinodiscophyceae</taxon>
        <taxon>Thalassiosirophycidae</taxon>
        <taxon>Thalassiosirales</taxon>
        <taxon>Thalassiosiraceae</taxon>
        <taxon>Thalassiosira</taxon>
    </lineage>
</organism>
<dbReference type="GO" id="GO:0030289">
    <property type="term" value="C:protein phosphatase 4 complex"/>
    <property type="evidence" value="ECO:0007669"/>
    <property type="project" value="TreeGrafter"/>
</dbReference>
<feature type="compositionally biased region" description="Basic and acidic residues" evidence="3">
    <location>
        <begin position="161"/>
        <end position="173"/>
    </location>
</feature>
<feature type="compositionally biased region" description="Low complexity" evidence="3">
    <location>
        <begin position="174"/>
        <end position="186"/>
    </location>
</feature>
<feature type="region of interest" description="Disordered" evidence="3">
    <location>
        <begin position="84"/>
        <end position="242"/>
    </location>
</feature>
<comment type="caution">
    <text evidence="5">The sequence shown here is derived from an EMBL/GenBank/DDBJ whole genome shotgun (WGS) entry which is preliminary data.</text>
</comment>
<gene>
    <name evidence="5" type="ORF">THAOC_05195</name>
</gene>
<dbReference type="GO" id="GO:0005654">
    <property type="term" value="C:nucleoplasm"/>
    <property type="evidence" value="ECO:0007669"/>
    <property type="project" value="TreeGrafter"/>
</dbReference>
<dbReference type="Pfam" id="PF04802">
    <property type="entry name" value="PP4R3"/>
    <property type="match status" value="1"/>
</dbReference>
<feature type="domain" description="Serine/threonine-protein phosphatase 4 regulatory subunit 3-like central" evidence="4">
    <location>
        <begin position="1"/>
        <end position="82"/>
    </location>
</feature>
<dbReference type="Proteomes" id="UP000266841">
    <property type="component" value="Unassembled WGS sequence"/>
</dbReference>
<keyword evidence="2" id="KW-0539">Nucleus</keyword>
<evidence type="ECO:0000256" key="2">
    <source>
        <dbReference type="ARBA" id="ARBA00023242"/>
    </source>
</evidence>
<keyword evidence="6" id="KW-1185">Reference proteome</keyword>
<evidence type="ECO:0000313" key="6">
    <source>
        <dbReference type="Proteomes" id="UP000266841"/>
    </source>
</evidence>